<proteinExistence type="predicted"/>
<dbReference type="SMR" id="A0A078JD64"/>
<gene>
    <name evidence="2" type="primary">BnaCnng43300D</name>
    <name evidence="3" type="synonym">BnaCnng43310D</name>
    <name evidence="1" type="ORF">DARMORV10_C08P37800.1</name>
    <name evidence="2" type="ORF">GSBRNA2T00040927001</name>
    <name evidence="3" type="ORF">GSBRNA2T00040929001</name>
</gene>
<evidence type="ECO:0000313" key="1">
    <source>
        <dbReference type="EMBL" id="CAF2113686.1"/>
    </source>
</evidence>
<evidence type="ECO:0000313" key="4">
    <source>
        <dbReference type="Proteomes" id="UP000028999"/>
    </source>
</evidence>
<dbReference type="AlphaFoldDB" id="A0A078JD64"/>
<dbReference type="EMBL" id="LK034408">
    <property type="protein sequence ID" value="CDY64153.1"/>
    <property type="molecule type" value="Genomic_DNA"/>
</dbReference>
<dbReference type="EMBL" id="HG994372">
    <property type="protein sequence ID" value="CAF2113686.1"/>
    <property type="molecule type" value="Genomic_DNA"/>
</dbReference>
<reference evidence="2 4" key="1">
    <citation type="journal article" date="2014" name="Science">
        <title>Plant genetics. Early allopolyploid evolution in the post-Neolithic Brassica napus oilseed genome.</title>
        <authorList>
            <person name="Chalhoub B."/>
            <person name="Denoeud F."/>
            <person name="Liu S."/>
            <person name="Parkin I.A."/>
            <person name="Tang H."/>
            <person name="Wang X."/>
            <person name="Chiquet J."/>
            <person name="Belcram H."/>
            <person name="Tong C."/>
            <person name="Samans B."/>
            <person name="Correa M."/>
            <person name="Da Silva C."/>
            <person name="Just J."/>
            <person name="Falentin C."/>
            <person name="Koh C.S."/>
            <person name="Le Clainche I."/>
            <person name="Bernard M."/>
            <person name="Bento P."/>
            <person name="Noel B."/>
            <person name="Labadie K."/>
            <person name="Alberti A."/>
            <person name="Charles M."/>
            <person name="Arnaud D."/>
            <person name="Guo H."/>
            <person name="Daviaud C."/>
            <person name="Alamery S."/>
            <person name="Jabbari K."/>
            <person name="Zhao M."/>
            <person name="Edger P.P."/>
            <person name="Chelaifa H."/>
            <person name="Tack D."/>
            <person name="Lassalle G."/>
            <person name="Mestiri I."/>
            <person name="Schnel N."/>
            <person name="Le Paslier M.C."/>
            <person name="Fan G."/>
            <person name="Renault V."/>
            <person name="Bayer P.E."/>
            <person name="Golicz A.A."/>
            <person name="Manoli S."/>
            <person name="Lee T.H."/>
            <person name="Thi V.H."/>
            <person name="Chalabi S."/>
            <person name="Hu Q."/>
            <person name="Fan C."/>
            <person name="Tollenaere R."/>
            <person name="Lu Y."/>
            <person name="Battail C."/>
            <person name="Shen J."/>
            <person name="Sidebottom C.H."/>
            <person name="Wang X."/>
            <person name="Canaguier A."/>
            <person name="Chauveau A."/>
            <person name="Berard A."/>
            <person name="Deniot G."/>
            <person name="Guan M."/>
            <person name="Liu Z."/>
            <person name="Sun F."/>
            <person name="Lim Y.P."/>
            <person name="Lyons E."/>
            <person name="Town C.D."/>
            <person name="Bancroft I."/>
            <person name="Wang X."/>
            <person name="Meng J."/>
            <person name="Ma J."/>
            <person name="Pires J.C."/>
            <person name="King G.J."/>
            <person name="Brunel D."/>
            <person name="Delourme R."/>
            <person name="Renard M."/>
            <person name="Aury J.M."/>
            <person name="Adams K.L."/>
            <person name="Batley J."/>
            <person name="Snowdon R.J."/>
            <person name="Tost J."/>
            <person name="Edwards D."/>
            <person name="Zhou Y."/>
            <person name="Hua W."/>
            <person name="Sharpe A.G."/>
            <person name="Paterson A.H."/>
            <person name="Guan C."/>
            <person name="Wincker P."/>
        </authorList>
    </citation>
    <scope>NUCLEOTIDE SEQUENCE [LARGE SCALE GENOMIC DNA]</scope>
    <source>
        <strain evidence="4">cv. Darmor-bzh</strain>
    </source>
</reference>
<dbReference type="PaxDb" id="3708-A0A078JD64"/>
<protein>
    <submittedName>
        <fullName evidence="1">(rape) hypothetical protein</fullName>
    </submittedName>
    <submittedName>
        <fullName evidence="2">BnaCnng43300D protein</fullName>
    </submittedName>
    <submittedName>
        <fullName evidence="3">BnaCnng43310D protein</fullName>
    </submittedName>
</protein>
<dbReference type="Proteomes" id="UP000028999">
    <property type="component" value="Unassembled WGS sequence"/>
</dbReference>
<keyword evidence="4" id="KW-1185">Reference proteome</keyword>
<accession>A0A078JD64</accession>
<evidence type="ECO:0000313" key="2">
    <source>
        <dbReference type="EMBL" id="CDY64152.1"/>
    </source>
</evidence>
<organism evidence="2 4">
    <name type="scientific">Brassica napus</name>
    <name type="common">Rape</name>
    <dbReference type="NCBI Taxonomy" id="3708"/>
    <lineage>
        <taxon>Eukaryota</taxon>
        <taxon>Viridiplantae</taxon>
        <taxon>Streptophyta</taxon>
        <taxon>Embryophyta</taxon>
        <taxon>Tracheophyta</taxon>
        <taxon>Spermatophyta</taxon>
        <taxon>Magnoliopsida</taxon>
        <taxon>eudicotyledons</taxon>
        <taxon>Gunneridae</taxon>
        <taxon>Pentapetalae</taxon>
        <taxon>rosids</taxon>
        <taxon>malvids</taxon>
        <taxon>Brassicales</taxon>
        <taxon>Brassicaceae</taxon>
        <taxon>Brassiceae</taxon>
        <taxon>Brassica</taxon>
    </lineage>
</organism>
<dbReference type="Proteomes" id="UP001295469">
    <property type="component" value="Chromosome C08"/>
</dbReference>
<dbReference type="Gramene" id="CDY64153">
    <property type="protein sequence ID" value="CDY64153"/>
    <property type="gene ID" value="GSBRNA2T00040929001"/>
</dbReference>
<name>A0A078JD64_BRANA</name>
<dbReference type="EMBL" id="LK034408">
    <property type="protein sequence ID" value="CDY64152.1"/>
    <property type="molecule type" value="Genomic_DNA"/>
</dbReference>
<reference evidence="2" key="2">
    <citation type="submission" date="2014-06" db="EMBL/GenBank/DDBJ databases">
        <authorList>
            <person name="Genoscope - CEA"/>
        </authorList>
    </citation>
    <scope>NUCLEOTIDE SEQUENCE</scope>
</reference>
<reference evidence="1" key="3">
    <citation type="submission" date="2021-01" db="EMBL/GenBank/DDBJ databases">
        <authorList>
            <consortium name="Genoscope - CEA"/>
            <person name="William W."/>
        </authorList>
    </citation>
    <scope>NUCLEOTIDE SEQUENCE</scope>
</reference>
<evidence type="ECO:0000313" key="3">
    <source>
        <dbReference type="EMBL" id="CDY64153.1"/>
    </source>
</evidence>
<sequence length="65" mass="7492">MLANGSKKVIHEKWKSLTSEATFKIPVLVKLEDGKRSHREPLSNDINKKSNAFIQSRLTKMRKNL</sequence>
<dbReference type="Gramene" id="CDY64152">
    <property type="protein sequence ID" value="CDY64152"/>
    <property type="gene ID" value="GSBRNA2T00040927001"/>
</dbReference>